<dbReference type="Proteomes" id="UP000643405">
    <property type="component" value="Unassembled WGS sequence"/>
</dbReference>
<evidence type="ECO:0008006" key="3">
    <source>
        <dbReference type="Google" id="ProtNLM"/>
    </source>
</evidence>
<keyword evidence="2" id="KW-1185">Reference proteome</keyword>
<comment type="caution">
    <text evidence="1">The sequence shown here is derived from an EMBL/GenBank/DDBJ whole genome shotgun (WGS) entry which is preliminary data.</text>
</comment>
<evidence type="ECO:0000313" key="1">
    <source>
        <dbReference type="EMBL" id="MBD0414022.1"/>
    </source>
</evidence>
<protein>
    <recommendedName>
        <fullName evidence="3">TerB family tellurite resistance protein</fullName>
    </recommendedName>
</protein>
<dbReference type="EMBL" id="JACVVX010000001">
    <property type="protein sequence ID" value="MBD0414022.1"/>
    <property type="molecule type" value="Genomic_DNA"/>
</dbReference>
<dbReference type="RefSeq" id="WP_188163406.1">
    <property type="nucleotide sequence ID" value="NZ_JACVVX010000001.1"/>
</dbReference>
<name>A0A8J6PM08_9HYPH</name>
<sequence>MHILIALLGILGAGAFWWYRLKYMGDAAGEVVDKIGQVRGSMRRSKLRKQASLSPLTAVNDPVVAAATIITAIATDDKPLTEARETALREAIAGLSDTPKADESVIYAKWAAAQIDDTNVVIDKLAPFLRDRLDPGEKEDFLVMTRGIVDAEPNDPPRLTQQNLRRLRQKLGLQID</sequence>
<dbReference type="AlphaFoldDB" id="A0A8J6PM08"/>
<evidence type="ECO:0000313" key="2">
    <source>
        <dbReference type="Proteomes" id="UP000643405"/>
    </source>
</evidence>
<reference evidence="1" key="1">
    <citation type="submission" date="2020-09" db="EMBL/GenBank/DDBJ databases">
        <title>Genome seq and assembly of Tianweitania sp.</title>
        <authorList>
            <person name="Chhetri G."/>
        </authorList>
    </citation>
    <scope>NUCLEOTIDE SEQUENCE</scope>
    <source>
        <strain evidence="1">Rool2</strain>
    </source>
</reference>
<proteinExistence type="predicted"/>
<gene>
    <name evidence="1" type="ORF">ICI42_05085</name>
</gene>
<organism evidence="1 2">
    <name type="scientific">Oryzicola mucosus</name>
    <dbReference type="NCBI Taxonomy" id="2767425"/>
    <lineage>
        <taxon>Bacteria</taxon>
        <taxon>Pseudomonadati</taxon>
        <taxon>Pseudomonadota</taxon>
        <taxon>Alphaproteobacteria</taxon>
        <taxon>Hyphomicrobiales</taxon>
        <taxon>Phyllobacteriaceae</taxon>
        <taxon>Oryzicola</taxon>
    </lineage>
</organism>
<accession>A0A8J6PM08</accession>